<evidence type="ECO:0000313" key="13">
    <source>
        <dbReference type="EMBL" id="KAF3456042.1"/>
    </source>
</evidence>
<dbReference type="AlphaFoldDB" id="A0A8K0HNH1"/>
<proteinExistence type="inferred from homology"/>
<dbReference type="Proteomes" id="UP000796880">
    <property type="component" value="Unassembled WGS sequence"/>
</dbReference>
<evidence type="ECO:0000256" key="7">
    <source>
        <dbReference type="ARBA" id="ARBA00023136"/>
    </source>
</evidence>
<evidence type="ECO:0000256" key="3">
    <source>
        <dbReference type="ARBA" id="ARBA00022475"/>
    </source>
</evidence>
<evidence type="ECO:0000259" key="12">
    <source>
        <dbReference type="Pfam" id="PF08246"/>
    </source>
</evidence>
<gene>
    <name evidence="13" type="ORF">FNV43_RR00685</name>
</gene>
<feature type="domain" description="Cathepsin propeptide inhibitor" evidence="12">
    <location>
        <begin position="198"/>
        <end position="233"/>
    </location>
</feature>
<dbReference type="GO" id="GO:0005789">
    <property type="term" value="C:endoplasmic reticulum membrane"/>
    <property type="evidence" value="ECO:0007669"/>
    <property type="project" value="UniProtKB-SubCell"/>
</dbReference>
<organism evidence="13 14">
    <name type="scientific">Rhamnella rubrinervis</name>
    <dbReference type="NCBI Taxonomy" id="2594499"/>
    <lineage>
        <taxon>Eukaryota</taxon>
        <taxon>Viridiplantae</taxon>
        <taxon>Streptophyta</taxon>
        <taxon>Embryophyta</taxon>
        <taxon>Tracheophyta</taxon>
        <taxon>Spermatophyta</taxon>
        <taxon>Magnoliopsida</taxon>
        <taxon>eudicotyledons</taxon>
        <taxon>Gunneridae</taxon>
        <taxon>Pentapetalae</taxon>
        <taxon>rosids</taxon>
        <taxon>fabids</taxon>
        <taxon>Rosales</taxon>
        <taxon>Rhamnaceae</taxon>
        <taxon>rhamnoid group</taxon>
        <taxon>Rhamneae</taxon>
        <taxon>Rhamnella</taxon>
    </lineage>
</organism>
<evidence type="ECO:0000256" key="4">
    <source>
        <dbReference type="ARBA" id="ARBA00022692"/>
    </source>
</evidence>
<sequence>MARPLVKKDDDRDDEAPLSKGVIEGFLDKYPMVKILQRYGLTESMSVGASTDLLEKSCKYGTVGLLSPSMEAKIVDSKSGGALPVNRTGELWLRGPTIMKVSSMATLLRSLYMRSSKLAFSSSGTSVLPGFTNSSSAFVAKPCVTFVVPNRSPPGYTYVVMLQNVLASSSQEDLKNLMKDAQVGKLKLPSSQLFEICCKLYDKSYTSPQEKLYRFIVFEDNLKRVIFLNKMQNDWFNDGTLRLCFNFRHHFERTKAEIRRAHGCGLVLEKWMGNVVLCVKDIESLLDQLLRRRCQYYCERGTSSQNLSKIEVEILCLLLEVLEGVIKYRWNALPVEQRDGMKNYISDVIVQLSSNEASFWVERLYVNKLNIILVQILKHDWPARWQGFIPDLVSAAKTSSFIPDLVSAAKTSETICENCMAILKELLKALIGFIDVAGLYFALTQLTHRNISQNHKFQAVGLGWAFTDSVLHRLAPLWVGARGLKFTWDYILQGLESNANLFVIFGVLSLSIDTCKLTMSLLQDTS</sequence>
<keyword evidence="6" id="KW-1133">Transmembrane helix</keyword>
<dbReference type="SUPFAM" id="SSF54001">
    <property type="entry name" value="Cysteine proteinases"/>
    <property type="match status" value="1"/>
</dbReference>
<keyword evidence="7" id="KW-0472">Membrane</keyword>
<dbReference type="Gene3D" id="1.25.10.10">
    <property type="entry name" value="Leucine-rich Repeat Variant"/>
    <property type="match status" value="1"/>
</dbReference>
<comment type="similarity">
    <text evidence="8">Belongs to the TMEM147 family.</text>
</comment>
<dbReference type="Gene3D" id="3.40.50.980">
    <property type="match status" value="1"/>
</dbReference>
<dbReference type="Gene3D" id="1.10.287.2250">
    <property type="match status" value="1"/>
</dbReference>
<dbReference type="Pfam" id="PF00501">
    <property type="entry name" value="AMP-binding"/>
    <property type="match status" value="1"/>
</dbReference>
<dbReference type="InterPro" id="IPR013201">
    <property type="entry name" value="Prot_inhib_I29"/>
</dbReference>
<feature type="domain" description="AMP-dependent synthetase/ligase" evidence="11">
    <location>
        <begin position="16"/>
        <end position="100"/>
    </location>
</feature>
<dbReference type="InterPro" id="IPR038765">
    <property type="entry name" value="Papain-like_cys_pep_sf"/>
</dbReference>
<dbReference type="Pfam" id="PF08246">
    <property type="entry name" value="Inhibitor_I29"/>
    <property type="match status" value="1"/>
</dbReference>
<name>A0A8K0HNH1_9ROSA</name>
<evidence type="ECO:0000256" key="9">
    <source>
        <dbReference type="ARBA" id="ARBA00034846"/>
    </source>
</evidence>
<dbReference type="SUPFAM" id="SSF56801">
    <property type="entry name" value="Acetyl-CoA synthetase-like"/>
    <property type="match status" value="1"/>
</dbReference>
<keyword evidence="5" id="KW-0256">Endoplasmic reticulum</keyword>
<dbReference type="Gene3D" id="2.30.38.10">
    <property type="entry name" value="Luciferase, Domain 3"/>
    <property type="match status" value="1"/>
</dbReference>
<dbReference type="PANTHER" id="PTHR12869:SF0">
    <property type="entry name" value="BOS COMPLEX SUBUNIT TMEM147"/>
    <property type="match status" value="1"/>
</dbReference>
<keyword evidence="4" id="KW-0812">Transmembrane</keyword>
<evidence type="ECO:0000256" key="6">
    <source>
        <dbReference type="ARBA" id="ARBA00022989"/>
    </source>
</evidence>
<dbReference type="PANTHER" id="PTHR12869">
    <property type="entry name" value="SMALL SEVEN TRANSMEMBRANE DOMAIN-CONTAINING PROTEIN"/>
    <property type="match status" value="1"/>
</dbReference>
<dbReference type="InterPro" id="IPR000873">
    <property type="entry name" value="AMP-dep_synth/lig_dom"/>
</dbReference>
<dbReference type="GO" id="GO:0005886">
    <property type="term" value="C:plasma membrane"/>
    <property type="evidence" value="ECO:0007669"/>
    <property type="project" value="UniProtKB-SubCell"/>
</dbReference>
<keyword evidence="14" id="KW-1185">Reference proteome</keyword>
<accession>A0A8K0HNH1</accession>
<dbReference type="InterPro" id="IPR011989">
    <property type="entry name" value="ARM-like"/>
</dbReference>
<evidence type="ECO:0000256" key="10">
    <source>
        <dbReference type="ARBA" id="ARBA00034899"/>
    </source>
</evidence>
<evidence type="ECO:0000256" key="1">
    <source>
        <dbReference type="ARBA" id="ARBA00004477"/>
    </source>
</evidence>
<dbReference type="InterPro" id="IPR016024">
    <property type="entry name" value="ARM-type_fold"/>
</dbReference>
<comment type="caution">
    <text evidence="13">The sequence shown here is derived from an EMBL/GenBank/DDBJ whole genome shotgun (WGS) entry which is preliminary data.</text>
</comment>
<dbReference type="SUPFAM" id="SSF48371">
    <property type="entry name" value="ARM repeat"/>
    <property type="match status" value="1"/>
</dbReference>
<dbReference type="OrthoDB" id="9993532at2759"/>
<comment type="subcellular location">
    <subcellularLocation>
        <location evidence="2">Cell membrane</location>
        <topology evidence="2">Multi-pass membrane protein</topology>
    </subcellularLocation>
    <subcellularLocation>
        <location evidence="1">Endoplasmic reticulum membrane</location>
        <topology evidence="1">Multi-pass membrane protein</topology>
    </subcellularLocation>
</comment>
<protein>
    <recommendedName>
        <fullName evidence="9">BOS complex subunit TMEM147</fullName>
    </recommendedName>
    <alternativeName>
        <fullName evidence="10">Transmembrane protein 147</fullName>
    </alternativeName>
</protein>
<evidence type="ECO:0000256" key="5">
    <source>
        <dbReference type="ARBA" id="ARBA00022824"/>
    </source>
</evidence>
<keyword evidence="3" id="KW-1003">Cell membrane</keyword>
<evidence type="ECO:0000256" key="8">
    <source>
        <dbReference type="ARBA" id="ARBA00034739"/>
    </source>
</evidence>
<dbReference type="EMBL" id="VOIH02000001">
    <property type="protein sequence ID" value="KAF3456042.1"/>
    <property type="molecule type" value="Genomic_DNA"/>
</dbReference>
<evidence type="ECO:0000256" key="2">
    <source>
        <dbReference type="ARBA" id="ARBA00004651"/>
    </source>
</evidence>
<evidence type="ECO:0000313" key="14">
    <source>
        <dbReference type="Proteomes" id="UP000796880"/>
    </source>
</evidence>
<dbReference type="InterPro" id="IPR019164">
    <property type="entry name" value="TMEM147"/>
</dbReference>
<reference evidence="13" key="1">
    <citation type="submission" date="2020-03" db="EMBL/GenBank/DDBJ databases">
        <title>A high-quality chromosome-level genome assembly of a woody plant with both climbing and erect habits, Rhamnella rubrinervis.</title>
        <authorList>
            <person name="Lu Z."/>
            <person name="Yang Y."/>
            <person name="Zhu X."/>
            <person name="Sun Y."/>
        </authorList>
    </citation>
    <scope>NUCLEOTIDE SEQUENCE</scope>
    <source>
        <strain evidence="13">BYM</strain>
        <tissue evidence="13">Leaf</tissue>
    </source>
</reference>
<dbReference type="Pfam" id="PF09767">
    <property type="entry name" value="DUF2053"/>
    <property type="match status" value="1"/>
</dbReference>
<evidence type="ECO:0000259" key="11">
    <source>
        <dbReference type="Pfam" id="PF00501"/>
    </source>
</evidence>